<accession>A0ABW4DLD6</accession>
<evidence type="ECO:0008006" key="3">
    <source>
        <dbReference type="Google" id="ProtNLM"/>
    </source>
</evidence>
<evidence type="ECO:0000313" key="2">
    <source>
        <dbReference type="Proteomes" id="UP001597340"/>
    </source>
</evidence>
<protein>
    <recommendedName>
        <fullName evidence="3">DUF4440 domain-containing protein</fullName>
    </recommendedName>
</protein>
<proteinExistence type="predicted"/>
<comment type="caution">
    <text evidence="1">The sequence shown here is derived from an EMBL/GenBank/DDBJ whole genome shotgun (WGS) entry which is preliminary data.</text>
</comment>
<organism evidence="1 2">
    <name type="scientific">Paenibacillus farraposensis</name>
    <dbReference type="NCBI Taxonomy" id="2807095"/>
    <lineage>
        <taxon>Bacteria</taxon>
        <taxon>Bacillati</taxon>
        <taxon>Bacillota</taxon>
        <taxon>Bacilli</taxon>
        <taxon>Bacillales</taxon>
        <taxon>Paenibacillaceae</taxon>
        <taxon>Paenibacillus</taxon>
    </lineage>
</organism>
<dbReference type="EMBL" id="JBHTNZ010000041">
    <property type="protein sequence ID" value="MFD1463720.1"/>
    <property type="molecule type" value="Genomic_DNA"/>
</dbReference>
<name>A0ABW4DLD6_9BACL</name>
<keyword evidence="2" id="KW-1185">Reference proteome</keyword>
<reference evidence="2" key="1">
    <citation type="journal article" date="2019" name="Int. J. Syst. Evol. Microbiol.">
        <title>The Global Catalogue of Microorganisms (GCM) 10K type strain sequencing project: providing services to taxonomists for standard genome sequencing and annotation.</title>
        <authorList>
            <consortium name="The Broad Institute Genomics Platform"/>
            <consortium name="The Broad Institute Genome Sequencing Center for Infectious Disease"/>
            <person name="Wu L."/>
            <person name="Ma J."/>
        </authorList>
    </citation>
    <scope>NUCLEOTIDE SEQUENCE [LARGE SCALE GENOMIC DNA]</scope>
    <source>
        <strain evidence="2">CCM 9147</strain>
    </source>
</reference>
<sequence>MNLPTILRKAIRQLRLSFPEVNVFLDDIAFQSNEAQSYLKEYGESLKEMRPFEQTNILQVSKRPNGETFTYIGSFTGYYFQVFGVDTVYLFYDQELRKAVISFEY</sequence>
<dbReference type="Proteomes" id="UP001597340">
    <property type="component" value="Unassembled WGS sequence"/>
</dbReference>
<gene>
    <name evidence="1" type="ORF">ACFQ5D_20690</name>
</gene>
<evidence type="ECO:0000313" key="1">
    <source>
        <dbReference type="EMBL" id="MFD1463720.1"/>
    </source>
</evidence>